<reference evidence="2" key="1">
    <citation type="journal article" date="2019" name="Int. J. Syst. Evol. Microbiol.">
        <title>The Global Catalogue of Microorganisms (GCM) 10K type strain sequencing project: providing services to taxonomists for standard genome sequencing and annotation.</title>
        <authorList>
            <consortium name="The Broad Institute Genomics Platform"/>
            <consortium name="The Broad Institute Genome Sequencing Center for Infectious Disease"/>
            <person name="Wu L."/>
            <person name="Ma J."/>
        </authorList>
    </citation>
    <scope>NUCLEOTIDE SEQUENCE [LARGE SCALE GENOMIC DNA]</scope>
    <source>
        <strain evidence="2">JCM 17923</strain>
    </source>
</reference>
<proteinExistence type="predicted"/>
<protein>
    <submittedName>
        <fullName evidence="1">Uncharacterized protein</fullName>
    </submittedName>
</protein>
<organism evidence="1 2">
    <name type="scientific">Hymenobacter saemangeumensis</name>
    <dbReference type="NCBI Taxonomy" id="1084522"/>
    <lineage>
        <taxon>Bacteria</taxon>
        <taxon>Pseudomonadati</taxon>
        <taxon>Bacteroidota</taxon>
        <taxon>Cytophagia</taxon>
        <taxon>Cytophagales</taxon>
        <taxon>Hymenobacteraceae</taxon>
        <taxon>Hymenobacter</taxon>
    </lineage>
</organism>
<accession>A0ABP8IQH8</accession>
<comment type="caution">
    <text evidence="1">The sequence shown here is derived from an EMBL/GenBank/DDBJ whole genome shotgun (WGS) entry which is preliminary data.</text>
</comment>
<sequence length="134" mass="15253">MKFDDDSAERFEADFPAFDASLGVMYEEALRLVRGHLRSYPPAELPGLLESCSDLNLPVTREQLDRVYYGPLTPQEPKLIGNLLRVFGYQSRQLGFDVGPVRGKMRYMFFLATKVGLERFRAELASFDADSLTH</sequence>
<evidence type="ECO:0000313" key="1">
    <source>
        <dbReference type="EMBL" id="GAA4365837.1"/>
    </source>
</evidence>
<gene>
    <name evidence="1" type="ORF">GCM10023185_36460</name>
</gene>
<dbReference type="Proteomes" id="UP001501153">
    <property type="component" value="Unassembled WGS sequence"/>
</dbReference>
<keyword evidence="2" id="KW-1185">Reference proteome</keyword>
<name>A0ABP8IQH8_9BACT</name>
<evidence type="ECO:0000313" key="2">
    <source>
        <dbReference type="Proteomes" id="UP001501153"/>
    </source>
</evidence>
<dbReference type="EMBL" id="BAABGZ010000075">
    <property type="protein sequence ID" value="GAA4365837.1"/>
    <property type="molecule type" value="Genomic_DNA"/>
</dbReference>
<dbReference type="RefSeq" id="WP_345237556.1">
    <property type="nucleotide sequence ID" value="NZ_BAABGZ010000075.1"/>
</dbReference>